<dbReference type="EMBL" id="GG666712">
    <property type="protein sequence ID" value="EEN42764.1"/>
    <property type="molecule type" value="Genomic_DNA"/>
</dbReference>
<keyword evidence="1 2" id="KW-0238">DNA-binding</keyword>
<dbReference type="InParanoid" id="C3ZXI5"/>
<dbReference type="Pfam" id="PF00046">
    <property type="entry name" value="Homeodomain"/>
    <property type="match status" value="1"/>
</dbReference>
<evidence type="ECO:0000256" key="1">
    <source>
        <dbReference type="PROSITE-ProRule" id="PRU00108"/>
    </source>
</evidence>
<comment type="subcellular location">
    <subcellularLocation>
        <location evidence="1 2">Nucleus</location>
    </subcellularLocation>
</comment>
<feature type="region of interest" description="Disordered" evidence="3">
    <location>
        <begin position="227"/>
        <end position="262"/>
    </location>
</feature>
<accession>C3ZXI5</accession>
<evidence type="ECO:0000259" key="5">
    <source>
        <dbReference type="PROSITE" id="PS51936"/>
    </source>
</evidence>
<dbReference type="Gene3D" id="1.10.260.40">
    <property type="entry name" value="lambda repressor-like DNA-binding domains"/>
    <property type="match status" value="1"/>
</dbReference>
<dbReference type="SMART" id="SM00389">
    <property type="entry name" value="HOX"/>
    <property type="match status" value="1"/>
</dbReference>
<dbReference type="AlphaFoldDB" id="C3ZXI5"/>
<dbReference type="GO" id="GO:0045893">
    <property type="term" value="P:positive regulation of DNA-templated transcription"/>
    <property type="evidence" value="ECO:0007669"/>
    <property type="project" value="InterPro"/>
</dbReference>
<name>C3ZXI5_BRAFL</name>
<evidence type="ECO:0000256" key="2">
    <source>
        <dbReference type="RuleBase" id="RU000682"/>
    </source>
</evidence>
<dbReference type="InterPro" id="IPR040363">
    <property type="entry name" value="HMBOX1"/>
</dbReference>
<protein>
    <submittedName>
        <fullName evidence="6">Uncharacterized protein</fullName>
    </submittedName>
</protein>
<dbReference type="PANTHER" id="PTHR14618">
    <property type="entry name" value="HOMEODOX-CONTAINING PROTEIN 1 HMBOX1"/>
    <property type="match status" value="1"/>
</dbReference>
<organism>
    <name type="scientific">Branchiostoma floridae</name>
    <name type="common">Florida lancelet</name>
    <name type="synonym">Amphioxus</name>
    <dbReference type="NCBI Taxonomy" id="7739"/>
    <lineage>
        <taxon>Eukaryota</taxon>
        <taxon>Metazoa</taxon>
        <taxon>Chordata</taxon>
        <taxon>Cephalochordata</taxon>
        <taxon>Leptocardii</taxon>
        <taxon>Amphioxiformes</taxon>
        <taxon>Branchiostomatidae</taxon>
        <taxon>Branchiostoma</taxon>
    </lineage>
</organism>
<sequence length="430" mass="47677">MAATGTEPRFTLEQLDLLMRLRSILQRLQQTGLSQDSIFQALGTMQRIETVNTGIYGMSPQVNHVTIQPQLTAANPPQFIQAAPNSLFPATSIVTVPQGVVVANGTAPPPPPAAVVKVDSGGGAAATGMLQAKDILNTDTSAEPITEEALEKQVEELLSKNIMDVKEEINKFLHVKGIPQGRLAQATGISSSYVSLFLKQGLDMTAMKKRAIYTWFLRQKHRKPGPLPNAGGWKWQKKRSLDDPDYDPAHSPGNQRRGSKFHWPPSAVMIVEKYFQQNPYPTEGERDEIANACNSVLQKPGEDLPSYKLVSPVRVQTWFINRRREAKIKQQQEQYAADNGTRQSPRLEGKAMSFQEESDMDSESAESPSTGAALNTGEQNQLTGNRQNTEDMDPARLEAELAAVNRSIMVLVNQHEDEETEEKKFKWEVS</sequence>
<dbReference type="CDD" id="cd00086">
    <property type="entry name" value="homeodomain"/>
    <property type="match status" value="1"/>
</dbReference>
<dbReference type="PANTHER" id="PTHR14618:SF0">
    <property type="entry name" value="HOMEOBOX-CONTAINING PROTEIN 1"/>
    <property type="match status" value="1"/>
</dbReference>
<evidence type="ECO:0000259" key="4">
    <source>
        <dbReference type="PROSITE" id="PS50071"/>
    </source>
</evidence>
<dbReference type="SUPFAM" id="SSF47413">
    <property type="entry name" value="lambda repressor-like DNA-binding domains"/>
    <property type="match status" value="1"/>
</dbReference>
<feature type="region of interest" description="Disordered" evidence="3">
    <location>
        <begin position="352"/>
        <end position="399"/>
    </location>
</feature>
<dbReference type="GO" id="GO:0003691">
    <property type="term" value="F:double-stranded telomeric DNA binding"/>
    <property type="evidence" value="ECO:0007669"/>
    <property type="project" value="InterPro"/>
</dbReference>
<dbReference type="InterPro" id="IPR001356">
    <property type="entry name" value="HD"/>
</dbReference>
<keyword evidence="1 2" id="KW-0539">Nucleus</keyword>
<feature type="domain" description="POU-specific atypical" evidence="5">
    <location>
        <begin position="137"/>
        <end position="232"/>
    </location>
</feature>
<evidence type="ECO:0000256" key="3">
    <source>
        <dbReference type="SAM" id="MobiDB-lite"/>
    </source>
</evidence>
<gene>
    <name evidence="6" type="ORF">BRAFLDRAFT_105751</name>
</gene>
<feature type="DNA-binding region" description="Homeobox" evidence="1">
    <location>
        <begin position="256"/>
        <end position="330"/>
    </location>
</feature>
<feature type="compositionally biased region" description="Polar residues" evidence="3">
    <location>
        <begin position="370"/>
        <end position="387"/>
    </location>
</feature>
<proteinExistence type="predicted"/>
<dbReference type="InterPro" id="IPR009057">
    <property type="entry name" value="Homeodomain-like_sf"/>
</dbReference>
<dbReference type="GO" id="GO:0005634">
    <property type="term" value="C:nucleus"/>
    <property type="evidence" value="ECO:0007669"/>
    <property type="project" value="UniProtKB-SubCell"/>
</dbReference>
<dbReference type="Gene3D" id="1.10.10.60">
    <property type="entry name" value="Homeodomain-like"/>
    <property type="match status" value="1"/>
</dbReference>
<keyword evidence="1 2" id="KW-0371">Homeobox</keyword>
<feature type="domain" description="Homeobox" evidence="4">
    <location>
        <begin position="254"/>
        <end position="329"/>
    </location>
</feature>
<dbReference type="Pfam" id="PF04814">
    <property type="entry name" value="HNF-1_N"/>
    <property type="match status" value="1"/>
</dbReference>
<dbReference type="InterPro" id="IPR044869">
    <property type="entry name" value="HNF-1_POU"/>
</dbReference>
<dbReference type="SUPFAM" id="SSF46689">
    <property type="entry name" value="Homeodomain-like"/>
    <property type="match status" value="1"/>
</dbReference>
<dbReference type="PROSITE" id="PS50071">
    <property type="entry name" value="HOMEOBOX_2"/>
    <property type="match status" value="1"/>
</dbReference>
<dbReference type="eggNOG" id="ENOG502QQSR">
    <property type="taxonomic scope" value="Eukaryota"/>
</dbReference>
<dbReference type="InterPro" id="IPR006899">
    <property type="entry name" value="HNF-1_N"/>
</dbReference>
<dbReference type="InterPro" id="IPR010982">
    <property type="entry name" value="Lambda_DNA-bd_dom_sf"/>
</dbReference>
<evidence type="ECO:0000313" key="6">
    <source>
        <dbReference type="EMBL" id="EEN42764.1"/>
    </source>
</evidence>
<reference evidence="6" key="1">
    <citation type="journal article" date="2008" name="Nature">
        <title>The amphioxus genome and the evolution of the chordate karyotype.</title>
        <authorList>
            <consortium name="US DOE Joint Genome Institute (JGI-PGF)"/>
            <person name="Putnam N.H."/>
            <person name="Butts T."/>
            <person name="Ferrier D.E.K."/>
            <person name="Furlong R.F."/>
            <person name="Hellsten U."/>
            <person name="Kawashima T."/>
            <person name="Robinson-Rechavi M."/>
            <person name="Shoguchi E."/>
            <person name="Terry A."/>
            <person name="Yu J.-K."/>
            <person name="Benito-Gutierrez E.L."/>
            <person name="Dubchak I."/>
            <person name="Garcia-Fernandez J."/>
            <person name="Gibson-Brown J.J."/>
            <person name="Grigoriev I.V."/>
            <person name="Horton A.C."/>
            <person name="de Jong P.J."/>
            <person name="Jurka J."/>
            <person name="Kapitonov V.V."/>
            <person name="Kohara Y."/>
            <person name="Kuroki Y."/>
            <person name="Lindquist E."/>
            <person name="Lucas S."/>
            <person name="Osoegawa K."/>
            <person name="Pennacchio L.A."/>
            <person name="Salamov A.A."/>
            <person name="Satou Y."/>
            <person name="Sauka-Spengler T."/>
            <person name="Schmutz J."/>
            <person name="Shin-I T."/>
            <person name="Toyoda A."/>
            <person name="Bronner-Fraser M."/>
            <person name="Fujiyama A."/>
            <person name="Holland L.Z."/>
            <person name="Holland P.W.H."/>
            <person name="Satoh N."/>
            <person name="Rokhsar D.S."/>
        </authorList>
    </citation>
    <scope>NUCLEOTIDE SEQUENCE [LARGE SCALE GENOMIC DNA]</scope>
    <source>
        <strain evidence="6">S238N-H82</strain>
        <tissue evidence="6">Testes</tissue>
    </source>
</reference>
<dbReference type="PROSITE" id="PS51936">
    <property type="entry name" value="POU_4"/>
    <property type="match status" value="1"/>
</dbReference>